<dbReference type="Proteomes" id="UP001562354">
    <property type="component" value="Unassembled WGS sequence"/>
</dbReference>
<evidence type="ECO:0000313" key="3">
    <source>
        <dbReference type="Proteomes" id="UP001562354"/>
    </source>
</evidence>
<dbReference type="InterPro" id="IPR027417">
    <property type="entry name" value="P-loop_NTPase"/>
</dbReference>
<evidence type="ECO:0000256" key="1">
    <source>
        <dbReference type="SAM" id="MobiDB-lite"/>
    </source>
</evidence>
<protein>
    <submittedName>
        <fullName evidence="2">Uncharacterized protein</fullName>
    </submittedName>
</protein>
<keyword evidence="3" id="KW-1185">Reference proteome</keyword>
<dbReference type="SUPFAM" id="SSF52540">
    <property type="entry name" value="P-loop containing nucleoside triphosphate hydrolases"/>
    <property type="match status" value="1"/>
</dbReference>
<dbReference type="PANTHER" id="PTHR36681">
    <property type="entry name" value="NUCLEAR GTPASE, GERMINAL CENTER-ASSOCIATED, TANDEM DUPLICATE 3"/>
    <property type="match status" value="1"/>
</dbReference>
<dbReference type="Gene3D" id="3.40.50.300">
    <property type="entry name" value="P-loop containing nucleotide triphosphate hydrolases"/>
    <property type="match status" value="1"/>
</dbReference>
<name>A0ABR3PKI2_9PEZI</name>
<feature type="region of interest" description="Disordered" evidence="1">
    <location>
        <begin position="1"/>
        <end position="25"/>
    </location>
</feature>
<sequence>MSTMEFSAHKREASPEGLFEQDYKGQKNYSTRKTFDGRNVEERLAGRPYIYDKHEEIPNLPYYDDERIKSIEEYVEIDASKLYNAILLEMPKQRDTQLHHLAEEIHRLLRIDYPVTAIALHGNASTGKSSTLNNVVSKAGLAAASDAGRSCTQVATEYVSRKEDYPPFSAHVHWMSEDRIEKIVGNAADVLIHYYTTRSNEPNANAVADGDAMADDDNYAQVHTAQQFLQSVLCDRPTFLCEVSTAAFFCNNGKEIVARSMLGWIRENLKTTYGTWTTNNVTVVEATNLRLLRRELVPFQERGDDFSKEPRYWPLVDKVRCYIDSPFLQRGIELVDYPGTSDRNMMRRDRYQDDNCSAVLVTHQVSRAQTSQDLFNSLQRAIRIYGAENVILVLTNCDTADTDPYNLTHIENMTFTNLSKNIDKATTAFEDALEQDDIEKEEQARNELDNLKQIQEKRRILIRNEKLEKILQAEYKVLSPSSLIKVYPVANKAYEKHLSGSDRFSSHLLDVEETGIPDLRHAICTIHSERRMLRISEHYRRLRLATARILLFAEYDRLTRKADVDAIVWQQKKNAARSSMAAVRE</sequence>
<organism evidence="2 3">
    <name type="scientific">Neodothiora populina</name>
    <dbReference type="NCBI Taxonomy" id="2781224"/>
    <lineage>
        <taxon>Eukaryota</taxon>
        <taxon>Fungi</taxon>
        <taxon>Dikarya</taxon>
        <taxon>Ascomycota</taxon>
        <taxon>Pezizomycotina</taxon>
        <taxon>Dothideomycetes</taxon>
        <taxon>Dothideomycetidae</taxon>
        <taxon>Dothideales</taxon>
        <taxon>Dothioraceae</taxon>
        <taxon>Neodothiora</taxon>
    </lineage>
</organism>
<dbReference type="EMBL" id="JBFMKM010000004">
    <property type="protein sequence ID" value="KAL1306518.1"/>
    <property type="molecule type" value="Genomic_DNA"/>
</dbReference>
<dbReference type="RefSeq" id="XP_069202790.1">
    <property type="nucleotide sequence ID" value="XM_069348608.1"/>
</dbReference>
<evidence type="ECO:0000313" key="2">
    <source>
        <dbReference type="EMBL" id="KAL1306518.1"/>
    </source>
</evidence>
<proteinExistence type="predicted"/>
<dbReference type="GeneID" id="95978909"/>
<comment type="caution">
    <text evidence="2">The sequence shown here is derived from an EMBL/GenBank/DDBJ whole genome shotgun (WGS) entry which is preliminary data.</text>
</comment>
<gene>
    <name evidence="2" type="ORF">AAFC00_005210</name>
</gene>
<dbReference type="PANTHER" id="PTHR36681:SF3">
    <property type="entry name" value="NUCLEAR GTPASE, GERMINAL CENTER-ASSOCIATED, TANDEM DUPLICATE 3"/>
    <property type="match status" value="1"/>
</dbReference>
<reference evidence="2 3" key="1">
    <citation type="submission" date="2024-07" db="EMBL/GenBank/DDBJ databases">
        <title>Draft sequence of the Neodothiora populina.</title>
        <authorList>
            <person name="Drown D.D."/>
            <person name="Schuette U.S."/>
            <person name="Buechlein A.B."/>
            <person name="Rusch D.R."/>
            <person name="Winton L.W."/>
            <person name="Adams G.A."/>
        </authorList>
    </citation>
    <scope>NUCLEOTIDE SEQUENCE [LARGE SCALE GENOMIC DNA]</scope>
    <source>
        <strain evidence="2 3">CPC 39397</strain>
    </source>
</reference>
<accession>A0ABR3PKI2</accession>